<name>A0A834WKI1_9FABA</name>
<dbReference type="EMBL" id="JAAIUW010000006">
    <property type="protein sequence ID" value="KAF7826282.1"/>
    <property type="molecule type" value="Genomic_DNA"/>
</dbReference>
<gene>
    <name evidence="2" type="ORF">G2W53_017446</name>
</gene>
<keyword evidence="3" id="KW-1185">Reference proteome</keyword>
<evidence type="ECO:0000313" key="3">
    <source>
        <dbReference type="Proteomes" id="UP000634136"/>
    </source>
</evidence>
<feature type="compositionally biased region" description="Polar residues" evidence="1">
    <location>
        <begin position="1"/>
        <end position="10"/>
    </location>
</feature>
<evidence type="ECO:0000256" key="1">
    <source>
        <dbReference type="SAM" id="MobiDB-lite"/>
    </source>
</evidence>
<dbReference type="Proteomes" id="UP000634136">
    <property type="component" value="Unassembled WGS sequence"/>
</dbReference>
<dbReference type="AlphaFoldDB" id="A0A834WKI1"/>
<reference evidence="2" key="1">
    <citation type="submission" date="2020-09" db="EMBL/GenBank/DDBJ databases">
        <title>Genome-Enabled Discovery of Anthraquinone Biosynthesis in Senna tora.</title>
        <authorList>
            <person name="Kang S.-H."/>
            <person name="Pandey R.P."/>
            <person name="Lee C.-M."/>
            <person name="Sim J.-S."/>
            <person name="Jeong J.-T."/>
            <person name="Choi B.-S."/>
            <person name="Jung M."/>
            <person name="Ginzburg D."/>
            <person name="Zhao K."/>
            <person name="Won S.Y."/>
            <person name="Oh T.-J."/>
            <person name="Yu Y."/>
            <person name="Kim N.-H."/>
            <person name="Lee O.R."/>
            <person name="Lee T.-H."/>
            <person name="Bashyal P."/>
            <person name="Kim T.-S."/>
            <person name="Lee W.-H."/>
            <person name="Kawkins C."/>
            <person name="Kim C.-K."/>
            <person name="Kim J.S."/>
            <person name="Ahn B.O."/>
            <person name="Rhee S.Y."/>
            <person name="Sohng J.K."/>
        </authorList>
    </citation>
    <scope>NUCLEOTIDE SEQUENCE</scope>
    <source>
        <tissue evidence="2">Leaf</tissue>
    </source>
</reference>
<comment type="caution">
    <text evidence="2">The sequence shown here is derived from an EMBL/GenBank/DDBJ whole genome shotgun (WGS) entry which is preliminary data.</text>
</comment>
<accession>A0A834WKI1</accession>
<feature type="compositionally biased region" description="Basic and acidic residues" evidence="1">
    <location>
        <begin position="24"/>
        <end position="33"/>
    </location>
</feature>
<feature type="region of interest" description="Disordered" evidence="1">
    <location>
        <begin position="1"/>
        <end position="48"/>
    </location>
</feature>
<protein>
    <submittedName>
        <fullName evidence="2">Uncharacterized protein</fullName>
    </submittedName>
</protein>
<evidence type="ECO:0000313" key="2">
    <source>
        <dbReference type="EMBL" id="KAF7826282.1"/>
    </source>
</evidence>
<proteinExistence type="predicted"/>
<organism evidence="2 3">
    <name type="scientific">Senna tora</name>
    <dbReference type="NCBI Taxonomy" id="362788"/>
    <lineage>
        <taxon>Eukaryota</taxon>
        <taxon>Viridiplantae</taxon>
        <taxon>Streptophyta</taxon>
        <taxon>Embryophyta</taxon>
        <taxon>Tracheophyta</taxon>
        <taxon>Spermatophyta</taxon>
        <taxon>Magnoliopsida</taxon>
        <taxon>eudicotyledons</taxon>
        <taxon>Gunneridae</taxon>
        <taxon>Pentapetalae</taxon>
        <taxon>rosids</taxon>
        <taxon>fabids</taxon>
        <taxon>Fabales</taxon>
        <taxon>Fabaceae</taxon>
        <taxon>Caesalpinioideae</taxon>
        <taxon>Cassia clade</taxon>
        <taxon>Senna</taxon>
    </lineage>
</organism>
<sequence length="199" mass="22304">MFVEGTPSSQHTHRRNPVLPSNDVCRRTPSSEHTHHRSNTVVAAHPSSQQHRVSSLRFHVRENVWVVSLFLLDFSLISTEDEPKSHTPSQVIDDSKEWYDQEIDERDGRPGGRFKGGGITRSPSACGHIATPFAGFTYGSMDFDLYLEILLLNCSHMLLVSAQFLGNVLNACRDHTLGSSRSSQLHELSDIAFTFCIQL</sequence>